<reference evidence="3" key="1">
    <citation type="submission" date="2019-07" db="EMBL/GenBank/DDBJ databases">
        <title>Overview of O-antigen diversity of Escherichia albertii, an emerging enteropathogen; genetic structure, serology, and development of O-genotyping method.</title>
        <authorList>
            <person name="Ooka T."/>
            <person name="Seto K."/>
            <person name="Ogura Y."/>
            <person name="Iguchi A."/>
            <person name="Imura N."/>
            <person name="Honda M."/>
            <person name="Etoh Y."/>
            <person name="Ikeda T."/>
            <person name="Sugitani W."/>
            <person name="Konno T."/>
            <person name="Kawano K."/>
            <person name="Kudo Y."/>
            <person name="Murakami K."/>
            <person name="Hayashi T."/>
            <person name="Nishi J."/>
        </authorList>
    </citation>
    <scope>NUCLEOTIDE SEQUENCE</scope>
    <source>
        <strain evidence="3">2014C-4015</strain>
        <strain evidence="2">A32-5al</strain>
    </source>
</reference>
<dbReference type="GO" id="GO:0016758">
    <property type="term" value="F:hexosyltransferase activity"/>
    <property type="evidence" value="ECO:0007669"/>
    <property type="project" value="UniProtKB-ARBA"/>
</dbReference>
<feature type="domain" description="Glycosyltransferase 2-like" evidence="1">
    <location>
        <begin position="6"/>
        <end position="148"/>
    </location>
</feature>
<dbReference type="EMBL" id="LC494341">
    <property type="protein sequence ID" value="BBM62874.1"/>
    <property type="molecule type" value="Genomic_DNA"/>
</dbReference>
<organism evidence="3">
    <name type="scientific">Escherichia albertii</name>
    <dbReference type="NCBI Taxonomy" id="208962"/>
    <lineage>
        <taxon>Bacteria</taxon>
        <taxon>Pseudomonadati</taxon>
        <taxon>Pseudomonadota</taxon>
        <taxon>Gammaproteobacteria</taxon>
        <taxon>Enterobacterales</taxon>
        <taxon>Enterobacteriaceae</taxon>
        <taxon>Escherichia</taxon>
    </lineage>
</organism>
<dbReference type="InterPro" id="IPR001173">
    <property type="entry name" value="Glyco_trans_2-like"/>
</dbReference>
<dbReference type="PANTHER" id="PTHR22916">
    <property type="entry name" value="GLYCOSYLTRANSFERASE"/>
    <property type="match status" value="1"/>
</dbReference>
<proteinExistence type="predicted"/>
<protein>
    <submittedName>
        <fullName evidence="3">Predicted glycosyltransferase family 2</fullName>
    </submittedName>
</protein>
<evidence type="ECO:0000313" key="3">
    <source>
        <dbReference type="EMBL" id="BBM63174.1"/>
    </source>
</evidence>
<dbReference type="Gene3D" id="3.90.550.10">
    <property type="entry name" value="Spore Coat Polysaccharide Biosynthesis Protein SpsA, Chain A"/>
    <property type="match status" value="1"/>
</dbReference>
<accession>A0A5A4U8H8</accession>
<dbReference type="CDD" id="cd00761">
    <property type="entry name" value="Glyco_tranf_GTA_type"/>
    <property type="match status" value="1"/>
</dbReference>
<dbReference type="RefSeq" id="WP_124782177.1">
    <property type="nucleotide sequence ID" value="NZ_BJWW01000085.1"/>
</dbReference>
<dbReference type="AlphaFoldDB" id="A0A5A4U8H8"/>
<dbReference type="EMBL" id="LC494357">
    <property type="protein sequence ID" value="BBM63174.1"/>
    <property type="molecule type" value="Genomic_DNA"/>
</dbReference>
<dbReference type="PANTHER" id="PTHR22916:SF3">
    <property type="entry name" value="UDP-GLCNAC:BETAGAL BETA-1,3-N-ACETYLGLUCOSAMINYLTRANSFERASE-LIKE PROTEIN 1"/>
    <property type="match status" value="1"/>
</dbReference>
<name>A0A5A4U8H8_ESCAL</name>
<evidence type="ECO:0000313" key="2">
    <source>
        <dbReference type="EMBL" id="BBM62874.1"/>
    </source>
</evidence>
<keyword evidence="3" id="KW-0808">Transferase</keyword>
<dbReference type="Pfam" id="PF00535">
    <property type="entry name" value="Glycos_transf_2"/>
    <property type="match status" value="1"/>
</dbReference>
<sequence length="250" mass="28432">MLERVSVIMPVYNAGRYVAKAIDSVLAQTYNNVELIIINDGSTDNTLDIISVYKNDPRVIIVNMSCNSGVAIARNEGVKLATGRYIAFLDSDDVWRPEKLKRQVGVLSKSKYNCCHSSYERISECGEIISVVKSKAVVTYKDMLKRNEIGNLTGIYDSYAVGKVYQLNIGHEDYLMWLDILSKTDSIGIPSSLAYYRVRESSLSSNKIKAIIWHYNILKKKLGSRFICIFYYMSCYMFSSLKKNIFINNK</sequence>
<dbReference type="InterPro" id="IPR029044">
    <property type="entry name" value="Nucleotide-diphossugar_trans"/>
</dbReference>
<dbReference type="SUPFAM" id="SSF53448">
    <property type="entry name" value="Nucleotide-diphospho-sugar transferases"/>
    <property type="match status" value="1"/>
</dbReference>
<evidence type="ECO:0000259" key="1">
    <source>
        <dbReference type="Pfam" id="PF00535"/>
    </source>
</evidence>